<comment type="caution">
    <text evidence="3">The sequence shown here is derived from an EMBL/GenBank/DDBJ whole genome shotgun (WGS) entry which is preliminary data.</text>
</comment>
<keyword evidence="4" id="KW-1185">Reference proteome</keyword>
<feature type="domain" description="Aminoglycoside phosphotransferase" evidence="2">
    <location>
        <begin position="112"/>
        <end position="293"/>
    </location>
</feature>
<accession>A0ABT7YJ89</accession>
<evidence type="ECO:0000313" key="3">
    <source>
        <dbReference type="EMBL" id="MDN3238665.1"/>
    </source>
</evidence>
<dbReference type="InterPro" id="IPR002575">
    <property type="entry name" value="Aminoglycoside_PTrfase"/>
</dbReference>
<sequence length="369" mass="39320">MTGPRGESGARERPPASDGSPPDSTAEAPPSSTAAEAPPGPASAEPGRAFGFGSPVDFANTAVRPDYTDLPRAVRRHIAAELGGEPVEVLIAGGGFTTGFAAKVRAASGAAAFVKAAGPATPEVRDAYQMEARYTAALPRSVPAPSALFHADIEHWSVSGYEALQGEPLTLPMRSETLDRMLDTWAASARALNPPPPDLVACGISPKTAENLSFFQNVANGSASPIPLPPSLDGRWTELAEIETGIDRILVTDQVAHGDLRPDNFFLGKERAWICDWSKPRHVPPWVDTVNVLIVANGDGHDVEHRFWSHPTSEGVTGEELDTMLAAITGALLDGWDDAPRRIVSPAIHHHMRWAALAAADWLARRRGW</sequence>
<gene>
    <name evidence="3" type="ORF">QWI33_02920</name>
</gene>
<dbReference type="EMBL" id="JAUEMJ010000001">
    <property type="protein sequence ID" value="MDN3238665.1"/>
    <property type="molecule type" value="Genomic_DNA"/>
</dbReference>
<evidence type="ECO:0000256" key="1">
    <source>
        <dbReference type="SAM" id="MobiDB-lite"/>
    </source>
</evidence>
<dbReference type="Pfam" id="PF01636">
    <property type="entry name" value="APH"/>
    <property type="match status" value="1"/>
</dbReference>
<dbReference type="SUPFAM" id="SSF56112">
    <property type="entry name" value="Protein kinase-like (PK-like)"/>
    <property type="match status" value="1"/>
</dbReference>
<proteinExistence type="predicted"/>
<dbReference type="RefSeq" id="WP_289954689.1">
    <property type="nucleotide sequence ID" value="NZ_JAUEMJ010000001.1"/>
</dbReference>
<evidence type="ECO:0000259" key="2">
    <source>
        <dbReference type="Pfam" id="PF01636"/>
    </source>
</evidence>
<organism evidence="3 4">
    <name type="scientific">Glycomyces tritici</name>
    <dbReference type="NCBI Taxonomy" id="2665176"/>
    <lineage>
        <taxon>Bacteria</taxon>
        <taxon>Bacillati</taxon>
        <taxon>Actinomycetota</taxon>
        <taxon>Actinomycetes</taxon>
        <taxon>Glycomycetales</taxon>
        <taxon>Glycomycetaceae</taxon>
        <taxon>Glycomyces</taxon>
    </lineage>
</organism>
<protein>
    <submittedName>
        <fullName evidence="3">Phosphotransferase</fullName>
    </submittedName>
</protein>
<evidence type="ECO:0000313" key="4">
    <source>
        <dbReference type="Proteomes" id="UP001171902"/>
    </source>
</evidence>
<dbReference type="Proteomes" id="UP001171902">
    <property type="component" value="Unassembled WGS sequence"/>
</dbReference>
<dbReference type="InterPro" id="IPR011009">
    <property type="entry name" value="Kinase-like_dom_sf"/>
</dbReference>
<reference evidence="3" key="1">
    <citation type="submission" date="2023-06" db="EMBL/GenBank/DDBJ databases">
        <title>Gycomyces niveus sp.nov., a novel actinomycete isolated from soil in Shouguang.</title>
        <authorList>
            <person name="Yang X."/>
            <person name="Zhao J."/>
        </authorList>
    </citation>
    <scope>NUCLEOTIDE SEQUENCE</scope>
    <source>
        <strain evidence="3">NEAU C2</strain>
    </source>
</reference>
<feature type="region of interest" description="Disordered" evidence="1">
    <location>
        <begin position="1"/>
        <end position="51"/>
    </location>
</feature>
<name>A0ABT7YJ89_9ACTN</name>
<feature type="compositionally biased region" description="Low complexity" evidence="1">
    <location>
        <begin position="20"/>
        <end position="49"/>
    </location>
</feature>